<feature type="signal peptide" evidence="1">
    <location>
        <begin position="1"/>
        <end position="16"/>
    </location>
</feature>
<dbReference type="Proteomes" id="UP000276133">
    <property type="component" value="Unassembled WGS sequence"/>
</dbReference>
<name>A0A3M7RC20_BRAPC</name>
<protein>
    <submittedName>
        <fullName evidence="2">Uncharacterized protein</fullName>
    </submittedName>
</protein>
<keyword evidence="1" id="KW-0732">Signal</keyword>
<evidence type="ECO:0000313" key="3">
    <source>
        <dbReference type="Proteomes" id="UP000276133"/>
    </source>
</evidence>
<dbReference type="EMBL" id="REGN01003748">
    <property type="protein sequence ID" value="RNA21001.1"/>
    <property type="molecule type" value="Genomic_DNA"/>
</dbReference>
<sequence length="116" mass="12998">MFLLTLSCSLISSVKTDNTLVFWTLASCFSSFDTSVDVWNKLLNDFFSFFSASISAFALLSSDLNALTSTQMVVKNSPRFFFNSGCQDEGKHFFIFSTPLGILRLTLPLDQLQIKI</sequence>
<dbReference type="AlphaFoldDB" id="A0A3M7RC20"/>
<comment type="caution">
    <text evidence="2">The sequence shown here is derived from an EMBL/GenBank/DDBJ whole genome shotgun (WGS) entry which is preliminary data.</text>
</comment>
<keyword evidence="3" id="KW-1185">Reference proteome</keyword>
<gene>
    <name evidence="2" type="ORF">BpHYR1_040126</name>
</gene>
<accession>A0A3M7RC20</accession>
<feature type="chain" id="PRO_5018307555" evidence="1">
    <location>
        <begin position="17"/>
        <end position="116"/>
    </location>
</feature>
<proteinExistence type="predicted"/>
<organism evidence="2 3">
    <name type="scientific">Brachionus plicatilis</name>
    <name type="common">Marine rotifer</name>
    <name type="synonym">Brachionus muelleri</name>
    <dbReference type="NCBI Taxonomy" id="10195"/>
    <lineage>
        <taxon>Eukaryota</taxon>
        <taxon>Metazoa</taxon>
        <taxon>Spiralia</taxon>
        <taxon>Gnathifera</taxon>
        <taxon>Rotifera</taxon>
        <taxon>Eurotatoria</taxon>
        <taxon>Monogononta</taxon>
        <taxon>Pseudotrocha</taxon>
        <taxon>Ploima</taxon>
        <taxon>Brachionidae</taxon>
        <taxon>Brachionus</taxon>
    </lineage>
</organism>
<reference evidence="2 3" key="1">
    <citation type="journal article" date="2018" name="Sci. Rep.">
        <title>Genomic signatures of local adaptation to the degree of environmental predictability in rotifers.</title>
        <authorList>
            <person name="Franch-Gras L."/>
            <person name="Hahn C."/>
            <person name="Garcia-Roger E.M."/>
            <person name="Carmona M.J."/>
            <person name="Serra M."/>
            <person name="Gomez A."/>
        </authorList>
    </citation>
    <scope>NUCLEOTIDE SEQUENCE [LARGE SCALE GENOMIC DNA]</scope>
    <source>
        <strain evidence="2">HYR1</strain>
    </source>
</reference>
<evidence type="ECO:0000313" key="2">
    <source>
        <dbReference type="EMBL" id="RNA21001.1"/>
    </source>
</evidence>
<evidence type="ECO:0000256" key="1">
    <source>
        <dbReference type="SAM" id="SignalP"/>
    </source>
</evidence>